<feature type="non-terminal residue" evidence="1">
    <location>
        <position position="286"/>
    </location>
</feature>
<dbReference type="Proteomes" id="UP000814128">
    <property type="component" value="Unassembled WGS sequence"/>
</dbReference>
<sequence length="286" mass="29549">MQVALRALLAALALGPLAVHGLFEHVTFSPIDQCGAFSVDFNGGVAPDALPLQLTIIPFNSAPIAITLPNDAWNATSATGAAITFLPLAANTTFLASLDDANGNPTGVNTSDIIQVQPSNDASCLPSTSQAGTPLYTVAPARQCELFNVMFNSSSVSTTPSARAFIPLAPSFTLDRKSSSSGSATFLMNVTRGTQVALLLNDGAGHNQTSSLFTVFGDTSSQTACLSGGSGALTQPLGSSTNTNGGLSSLAIIIIAVCTVVIVGTLSLLSLVFVVRERRRRRTERF</sequence>
<proteinExistence type="predicted"/>
<dbReference type="EMBL" id="MU273488">
    <property type="protein sequence ID" value="KAI0035194.1"/>
    <property type="molecule type" value="Genomic_DNA"/>
</dbReference>
<reference evidence="1" key="2">
    <citation type="journal article" date="2022" name="New Phytol.">
        <title>Evolutionary transition to the ectomycorrhizal habit in the genomes of a hyperdiverse lineage of mushroom-forming fungi.</title>
        <authorList>
            <person name="Looney B."/>
            <person name="Miyauchi S."/>
            <person name="Morin E."/>
            <person name="Drula E."/>
            <person name="Courty P.E."/>
            <person name="Kohler A."/>
            <person name="Kuo A."/>
            <person name="LaButti K."/>
            <person name="Pangilinan J."/>
            <person name="Lipzen A."/>
            <person name="Riley R."/>
            <person name="Andreopoulos W."/>
            <person name="He G."/>
            <person name="Johnson J."/>
            <person name="Nolan M."/>
            <person name="Tritt A."/>
            <person name="Barry K.W."/>
            <person name="Grigoriev I.V."/>
            <person name="Nagy L.G."/>
            <person name="Hibbett D."/>
            <person name="Henrissat B."/>
            <person name="Matheny P.B."/>
            <person name="Labbe J."/>
            <person name="Martin F.M."/>
        </authorList>
    </citation>
    <scope>NUCLEOTIDE SEQUENCE</scope>
    <source>
        <strain evidence="1">EC-137</strain>
    </source>
</reference>
<name>A0ACB8QTN1_9AGAM</name>
<comment type="caution">
    <text evidence="1">The sequence shown here is derived from an EMBL/GenBank/DDBJ whole genome shotgun (WGS) entry which is preliminary data.</text>
</comment>
<gene>
    <name evidence="1" type="ORF">K488DRAFT_43848</name>
</gene>
<protein>
    <submittedName>
        <fullName evidence="1">Uncharacterized protein</fullName>
    </submittedName>
</protein>
<organism evidence="1 2">
    <name type="scientific">Vararia minispora EC-137</name>
    <dbReference type="NCBI Taxonomy" id="1314806"/>
    <lineage>
        <taxon>Eukaryota</taxon>
        <taxon>Fungi</taxon>
        <taxon>Dikarya</taxon>
        <taxon>Basidiomycota</taxon>
        <taxon>Agaricomycotina</taxon>
        <taxon>Agaricomycetes</taxon>
        <taxon>Russulales</taxon>
        <taxon>Lachnocladiaceae</taxon>
        <taxon>Vararia</taxon>
    </lineage>
</organism>
<keyword evidence="2" id="KW-1185">Reference proteome</keyword>
<evidence type="ECO:0000313" key="1">
    <source>
        <dbReference type="EMBL" id="KAI0035194.1"/>
    </source>
</evidence>
<evidence type="ECO:0000313" key="2">
    <source>
        <dbReference type="Proteomes" id="UP000814128"/>
    </source>
</evidence>
<accession>A0ACB8QTN1</accession>
<reference evidence="1" key="1">
    <citation type="submission" date="2021-02" db="EMBL/GenBank/DDBJ databases">
        <authorList>
            <consortium name="DOE Joint Genome Institute"/>
            <person name="Ahrendt S."/>
            <person name="Looney B.P."/>
            <person name="Miyauchi S."/>
            <person name="Morin E."/>
            <person name="Drula E."/>
            <person name="Courty P.E."/>
            <person name="Chicoki N."/>
            <person name="Fauchery L."/>
            <person name="Kohler A."/>
            <person name="Kuo A."/>
            <person name="Labutti K."/>
            <person name="Pangilinan J."/>
            <person name="Lipzen A."/>
            <person name="Riley R."/>
            <person name="Andreopoulos W."/>
            <person name="He G."/>
            <person name="Johnson J."/>
            <person name="Barry K.W."/>
            <person name="Grigoriev I.V."/>
            <person name="Nagy L."/>
            <person name="Hibbett D."/>
            <person name="Henrissat B."/>
            <person name="Matheny P.B."/>
            <person name="Labbe J."/>
            <person name="Martin F."/>
        </authorList>
    </citation>
    <scope>NUCLEOTIDE SEQUENCE</scope>
    <source>
        <strain evidence="1">EC-137</strain>
    </source>
</reference>